<proteinExistence type="inferred from homology"/>
<protein>
    <submittedName>
        <fullName evidence="8">TolC family protein</fullName>
    </submittedName>
</protein>
<dbReference type="PANTHER" id="PTHR30026">
    <property type="entry name" value="OUTER MEMBRANE PROTEIN TOLC"/>
    <property type="match status" value="1"/>
</dbReference>
<reference evidence="9" key="1">
    <citation type="submission" date="2018-09" db="EMBL/GenBank/DDBJ databases">
        <authorList>
            <person name="Livingstone P.G."/>
            <person name="Whitworth D.E."/>
        </authorList>
    </citation>
    <scope>NUCLEOTIDE SEQUENCE [LARGE SCALE GENOMIC DNA]</scope>
    <source>
        <strain evidence="9">CA054A</strain>
    </source>
</reference>
<dbReference type="GO" id="GO:1990281">
    <property type="term" value="C:efflux pump complex"/>
    <property type="evidence" value="ECO:0007669"/>
    <property type="project" value="TreeGrafter"/>
</dbReference>
<accession>A0A3A8IR69</accession>
<dbReference type="InterPro" id="IPR003423">
    <property type="entry name" value="OMP_efflux"/>
</dbReference>
<dbReference type="EMBL" id="RAVZ01000236">
    <property type="protein sequence ID" value="RKG79893.1"/>
    <property type="molecule type" value="Genomic_DNA"/>
</dbReference>
<dbReference type="Proteomes" id="UP000268094">
    <property type="component" value="Unassembled WGS sequence"/>
</dbReference>
<comment type="similarity">
    <text evidence="2">Belongs to the outer membrane factor (OMF) (TC 1.B.17) family.</text>
</comment>
<dbReference type="GO" id="GO:0009279">
    <property type="term" value="C:cell outer membrane"/>
    <property type="evidence" value="ECO:0007669"/>
    <property type="project" value="UniProtKB-SubCell"/>
</dbReference>
<name>A0A3A8IR69_9BACT</name>
<keyword evidence="6" id="KW-0472">Membrane</keyword>
<dbReference type="InterPro" id="IPR051906">
    <property type="entry name" value="TolC-like"/>
</dbReference>
<dbReference type="Pfam" id="PF02321">
    <property type="entry name" value="OEP"/>
    <property type="match status" value="2"/>
</dbReference>
<dbReference type="PANTHER" id="PTHR30026:SF20">
    <property type="entry name" value="OUTER MEMBRANE PROTEIN TOLC"/>
    <property type="match status" value="1"/>
</dbReference>
<evidence type="ECO:0000256" key="1">
    <source>
        <dbReference type="ARBA" id="ARBA00004442"/>
    </source>
</evidence>
<evidence type="ECO:0000256" key="4">
    <source>
        <dbReference type="ARBA" id="ARBA00022452"/>
    </source>
</evidence>
<keyword evidence="4" id="KW-1134">Transmembrane beta strand</keyword>
<organism evidence="8 9">
    <name type="scientific">Corallococcus terminator</name>
    <dbReference type="NCBI Taxonomy" id="2316733"/>
    <lineage>
        <taxon>Bacteria</taxon>
        <taxon>Pseudomonadati</taxon>
        <taxon>Myxococcota</taxon>
        <taxon>Myxococcia</taxon>
        <taxon>Myxococcales</taxon>
        <taxon>Cystobacterineae</taxon>
        <taxon>Myxococcaceae</taxon>
        <taxon>Corallococcus</taxon>
    </lineage>
</organism>
<comment type="caution">
    <text evidence="8">The sequence shown here is derived from an EMBL/GenBank/DDBJ whole genome shotgun (WGS) entry which is preliminary data.</text>
</comment>
<dbReference type="GO" id="GO:0015288">
    <property type="term" value="F:porin activity"/>
    <property type="evidence" value="ECO:0007669"/>
    <property type="project" value="TreeGrafter"/>
</dbReference>
<dbReference type="AlphaFoldDB" id="A0A3A8IR69"/>
<dbReference type="SUPFAM" id="SSF56954">
    <property type="entry name" value="Outer membrane efflux proteins (OEP)"/>
    <property type="match status" value="1"/>
</dbReference>
<evidence type="ECO:0000256" key="6">
    <source>
        <dbReference type="ARBA" id="ARBA00023136"/>
    </source>
</evidence>
<gene>
    <name evidence="8" type="ORF">D7V88_28205</name>
</gene>
<sequence length="441" mass="48725">MNALLVVTALLATTPITLEETRAMGRRNTQALQSVLDVSVAQEDVRVARSGLLPQLQFNMGPSLRYQGRRREVVTIPITEDEVLTREVESSSNTADSYFASLGLSQVIYNRALWKQLEQAGVTVDAVKNQSLEEADTSELEAIRRFFALFLSQATLDVLKATVTRSEEQLERSRALFQAGRVGKTEEIAAEVNLGNDRINVVQRQNQLVADQMQLAVWLARPGTDRLLAVDPGVFQQEPAPAPPLDDSLKQAREHRALLRALHQRVRVAELQRAIVQGDYIPRVGLSVQYNHASQDLGPFFSEARFGNIFNGGVTLTWDLFNGFITDAQSARAQANIRKAELTFVQTKLELEAEVVRAHQVLDGQLAASKLATTNRAVAAQGLDLAEQRFRAGAGSTLDVRDAQLKLTQSELVLLQSRIDVEIARYALFRATGMLNPGDSQ</sequence>
<evidence type="ECO:0000256" key="5">
    <source>
        <dbReference type="ARBA" id="ARBA00022692"/>
    </source>
</evidence>
<dbReference type="RefSeq" id="WP_120543726.1">
    <property type="nucleotide sequence ID" value="NZ_RAVZ01000236.1"/>
</dbReference>
<evidence type="ECO:0000313" key="9">
    <source>
        <dbReference type="Proteomes" id="UP000268094"/>
    </source>
</evidence>
<keyword evidence="3" id="KW-0813">Transport</keyword>
<keyword evidence="5" id="KW-0812">Transmembrane</keyword>
<evidence type="ECO:0000256" key="3">
    <source>
        <dbReference type="ARBA" id="ARBA00022448"/>
    </source>
</evidence>
<evidence type="ECO:0000256" key="7">
    <source>
        <dbReference type="ARBA" id="ARBA00023237"/>
    </source>
</evidence>
<evidence type="ECO:0000313" key="8">
    <source>
        <dbReference type="EMBL" id="RKG79893.1"/>
    </source>
</evidence>
<dbReference type="OrthoDB" id="9814637at2"/>
<evidence type="ECO:0000256" key="2">
    <source>
        <dbReference type="ARBA" id="ARBA00007613"/>
    </source>
</evidence>
<dbReference type="Gene3D" id="1.20.1600.10">
    <property type="entry name" value="Outer membrane efflux proteins (OEP)"/>
    <property type="match status" value="1"/>
</dbReference>
<keyword evidence="9" id="KW-1185">Reference proteome</keyword>
<comment type="subcellular location">
    <subcellularLocation>
        <location evidence="1">Cell outer membrane</location>
    </subcellularLocation>
</comment>
<keyword evidence="7" id="KW-0998">Cell outer membrane</keyword>
<dbReference type="GO" id="GO:0015562">
    <property type="term" value="F:efflux transmembrane transporter activity"/>
    <property type="evidence" value="ECO:0007669"/>
    <property type="project" value="InterPro"/>
</dbReference>